<dbReference type="Proteomes" id="UP001148838">
    <property type="component" value="Unassembled WGS sequence"/>
</dbReference>
<sequence>MVMQEKKAEIESEFYGTDAMINRNWTGPNNKLRSAITRLAVHTNCAEDQSTTNLPLNACANCATKKMLQVSSNAMKEKFHKEFDIRVHQI</sequence>
<evidence type="ECO:0000313" key="2">
    <source>
        <dbReference type="Proteomes" id="UP001148838"/>
    </source>
</evidence>
<name>A0ABQ8S196_PERAM</name>
<dbReference type="EMBL" id="JAJSOF020000038">
    <property type="protein sequence ID" value="KAJ4427754.1"/>
    <property type="molecule type" value="Genomic_DNA"/>
</dbReference>
<accession>A0ABQ8S196</accession>
<organism evidence="1 2">
    <name type="scientific">Periplaneta americana</name>
    <name type="common">American cockroach</name>
    <name type="synonym">Blatta americana</name>
    <dbReference type="NCBI Taxonomy" id="6978"/>
    <lineage>
        <taxon>Eukaryota</taxon>
        <taxon>Metazoa</taxon>
        <taxon>Ecdysozoa</taxon>
        <taxon>Arthropoda</taxon>
        <taxon>Hexapoda</taxon>
        <taxon>Insecta</taxon>
        <taxon>Pterygota</taxon>
        <taxon>Neoptera</taxon>
        <taxon>Polyneoptera</taxon>
        <taxon>Dictyoptera</taxon>
        <taxon>Blattodea</taxon>
        <taxon>Blattoidea</taxon>
        <taxon>Blattidae</taxon>
        <taxon>Blattinae</taxon>
        <taxon>Periplaneta</taxon>
    </lineage>
</organism>
<gene>
    <name evidence="1" type="ORF">ANN_25407</name>
</gene>
<evidence type="ECO:0000313" key="1">
    <source>
        <dbReference type="EMBL" id="KAJ4427754.1"/>
    </source>
</evidence>
<comment type="caution">
    <text evidence="1">The sequence shown here is derived from an EMBL/GenBank/DDBJ whole genome shotgun (WGS) entry which is preliminary data.</text>
</comment>
<proteinExistence type="predicted"/>
<keyword evidence="2" id="KW-1185">Reference proteome</keyword>
<protein>
    <submittedName>
        <fullName evidence="1">Uncharacterized protein</fullName>
    </submittedName>
</protein>
<reference evidence="1 2" key="1">
    <citation type="journal article" date="2022" name="Allergy">
        <title>Genome assembly and annotation of Periplaneta americana reveal a comprehensive cockroach allergen profile.</title>
        <authorList>
            <person name="Wang L."/>
            <person name="Xiong Q."/>
            <person name="Saelim N."/>
            <person name="Wang L."/>
            <person name="Nong W."/>
            <person name="Wan A.T."/>
            <person name="Shi M."/>
            <person name="Liu X."/>
            <person name="Cao Q."/>
            <person name="Hui J.H.L."/>
            <person name="Sookrung N."/>
            <person name="Leung T.F."/>
            <person name="Tungtrongchitr A."/>
            <person name="Tsui S.K.W."/>
        </authorList>
    </citation>
    <scope>NUCLEOTIDE SEQUENCE [LARGE SCALE GENOMIC DNA]</scope>
    <source>
        <strain evidence="1">PWHHKU_190912</strain>
    </source>
</reference>